<proteinExistence type="inferred from homology"/>
<name>A0A1J5T0T2_9ZZZZ</name>
<dbReference type="PROSITE" id="PS51318">
    <property type="entry name" value="TAT"/>
    <property type="match status" value="1"/>
</dbReference>
<reference evidence="7" key="1">
    <citation type="submission" date="2016-10" db="EMBL/GenBank/DDBJ databases">
        <title>Sequence of Gallionella enrichment culture.</title>
        <authorList>
            <person name="Poehlein A."/>
            <person name="Muehling M."/>
            <person name="Daniel R."/>
        </authorList>
    </citation>
    <scope>NUCLEOTIDE SEQUENCE</scope>
</reference>
<dbReference type="PRINTS" id="PR01703">
    <property type="entry name" value="MNSODISMTASE"/>
</dbReference>
<dbReference type="InterPro" id="IPR019831">
    <property type="entry name" value="Mn/Fe_SOD_N"/>
</dbReference>
<dbReference type="Pfam" id="PF02777">
    <property type="entry name" value="Sod_Fe_C"/>
    <property type="match status" value="1"/>
</dbReference>
<dbReference type="EC" id="1.15.1.1" evidence="2"/>
<dbReference type="InterPro" id="IPR001189">
    <property type="entry name" value="Mn/Fe_SOD"/>
</dbReference>
<dbReference type="AlphaFoldDB" id="A0A1J5T0T2"/>
<comment type="similarity">
    <text evidence="1">Belongs to the iron/manganese superoxide dismutase family.</text>
</comment>
<evidence type="ECO:0000259" key="5">
    <source>
        <dbReference type="Pfam" id="PF00081"/>
    </source>
</evidence>
<dbReference type="PANTHER" id="PTHR43595">
    <property type="entry name" value="37S RIBOSOMAL PROTEIN S26, MITOCHONDRIAL"/>
    <property type="match status" value="1"/>
</dbReference>
<dbReference type="PROSITE" id="PS00088">
    <property type="entry name" value="SOD_MN"/>
    <property type="match status" value="1"/>
</dbReference>
<dbReference type="Gene3D" id="3.55.40.20">
    <property type="entry name" value="Iron/manganese superoxide dismutase, C-terminal domain"/>
    <property type="match status" value="1"/>
</dbReference>
<sequence>MRSSPEFTRRDVLKVLGTGAALLAAGGGTRVLADEGGLFHHDEAPKTPPPQPFVLPPLPFAYDALEPTIDGQTMEVHLTRHHQAYIDAANRVLAPYPQLQKFTADQLLAGLGSVPDAIRLAVRNQVGGHANHCLWWKQLSPMPSHEPGNALGKAIEGAFGSLDAFKMRMTDLGMKCFGSGWVWLSAKTSGDLIVHIGANEDSPLVFGVRPLLGIDVWEHAYYLKHQWRRYEYLQKIWQVIDWKAVDGRYADVLAAAQTPAPPPLAVQQAPSQS</sequence>
<dbReference type="InterPro" id="IPR006311">
    <property type="entry name" value="TAT_signal"/>
</dbReference>
<dbReference type="InterPro" id="IPR019832">
    <property type="entry name" value="Mn/Fe_SOD_C"/>
</dbReference>
<comment type="caution">
    <text evidence="7">The sequence shown here is derived from an EMBL/GenBank/DDBJ whole genome shotgun (WGS) entry which is preliminary data.</text>
</comment>
<dbReference type="GO" id="GO:0046872">
    <property type="term" value="F:metal ion binding"/>
    <property type="evidence" value="ECO:0007669"/>
    <property type="project" value="UniProtKB-KW"/>
</dbReference>
<dbReference type="SUPFAM" id="SSF46609">
    <property type="entry name" value="Fe,Mn superoxide dismutase (SOD), N-terminal domain"/>
    <property type="match status" value="1"/>
</dbReference>
<evidence type="ECO:0000256" key="1">
    <source>
        <dbReference type="ARBA" id="ARBA00008714"/>
    </source>
</evidence>
<dbReference type="PANTHER" id="PTHR43595:SF2">
    <property type="entry name" value="SMALL RIBOSOMAL SUBUNIT PROTEIN MS42"/>
    <property type="match status" value="1"/>
</dbReference>
<dbReference type="SUPFAM" id="SSF54719">
    <property type="entry name" value="Fe,Mn superoxide dismutase (SOD), C-terminal domain"/>
    <property type="match status" value="1"/>
</dbReference>
<keyword evidence="3" id="KW-0479">Metal-binding</keyword>
<evidence type="ECO:0000313" key="7">
    <source>
        <dbReference type="EMBL" id="OIR07460.1"/>
    </source>
</evidence>
<protein>
    <recommendedName>
        <fullName evidence="2">superoxide dismutase</fullName>
        <ecNumber evidence="2">1.15.1.1</ecNumber>
    </recommendedName>
</protein>
<dbReference type="EMBL" id="MLJW01000037">
    <property type="protein sequence ID" value="OIR07460.1"/>
    <property type="molecule type" value="Genomic_DNA"/>
</dbReference>
<dbReference type="InterPro" id="IPR036324">
    <property type="entry name" value="Mn/Fe_SOD_N_sf"/>
</dbReference>
<dbReference type="InterPro" id="IPR019833">
    <property type="entry name" value="Mn/Fe_SOD_BS"/>
</dbReference>
<evidence type="ECO:0000256" key="4">
    <source>
        <dbReference type="ARBA" id="ARBA00023002"/>
    </source>
</evidence>
<evidence type="ECO:0000256" key="2">
    <source>
        <dbReference type="ARBA" id="ARBA00012682"/>
    </source>
</evidence>
<feature type="domain" description="Manganese/iron superoxide dismutase C-terminal" evidence="6">
    <location>
        <begin position="149"/>
        <end position="246"/>
    </location>
</feature>
<dbReference type="GO" id="GO:0004784">
    <property type="term" value="F:superoxide dismutase activity"/>
    <property type="evidence" value="ECO:0007669"/>
    <property type="project" value="UniProtKB-EC"/>
</dbReference>
<feature type="domain" description="Manganese/iron superoxide dismutase N-terminal" evidence="5">
    <location>
        <begin position="53"/>
        <end position="140"/>
    </location>
</feature>
<gene>
    <name evidence="7" type="primary">sodA1_1</name>
    <name evidence="7" type="ORF">GALL_104190</name>
</gene>
<evidence type="ECO:0000256" key="3">
    <source>
        <dbReference type="ARBA" id="ARBA00022723"/>
    </source>
</evidence>
<keyword evidence="4 7" id="KW-0560">Oxidoreductase</keyword>
<accession>A0A1J5T0T2</accession>
<dbReference type="Gene3D" id="1.10.287.990">
    <property type="entry name" value="Fe,Mn superoxide dismutase (SOD) domain"/>
    <property type="match status" value="1"/>
</dbReference>
<dbReference type="Pfam" id="PF00081">
    <property type="entry name" value="Sod_Fe_N"/>
    <property type="match status" value="1"/>
</dbReference>
<organism evidence="7">
    <name type="scientific">mine drainage metagenome</name>
    <dbReference type="NCBI Taxonomy" id="410659"/>
    <lineage>
        <taxon>unclassified sequences</taxon>
        <taxon>metagenomes</taxon>
        <taxon>ecological metagenomes</taxon>
    </lineage>
</organism>
<evidence type="ECO:0000259" key="6">
    <source>
        <dbReference type="Pfam" id="PF02777"/>
    </source>
</evidence>
<dbReference type="GO" id="GO:0005737">
    <property type="term" value="C:cytoplasm"/>
    <property type="evidence" value="ECO:0007669"/>
    <property type="project" value="TreeGrafter"/>
</dbReference>
<dbReference type="InterPro" id="IPR036314">
    <property type="entry name" value="SOD_C_sf"/>
</dbReference>